<evidence type="ECO:0000256" key="6">
    <source>
        <dbReference type="ARBA" id="ARBA00022614"/>
    </source>
</evidence>
<feature type="transmembrane region" description="Helical" evidence="21">
    <location>
        <begin position="627"/>
        <end position="650"/>
    </location>
</feature>
<keyword evidence="7" id="KW-0808">Transferase</keyword>
<dbReference type="PANTHER" id="PTHR48053">
    <property type="entry name" value="LEUCINE RICH REPEAT FAMILY PROTEIN, EXPRESSED"/>
    <property type="match status" value="1"/>
</dbReference>
<keyword evidence="24" id="KW-1185">Reference proteome</keyword>
<evidence type="ECO:0000256" key="8">
    <source>
        <dbReference type="ARBA" id="ARBA00022692"/>
    </source>
</evidence>
<dbReference type="EMBL" id="CM029053">
    <property type="protein sequence ID" value="KAG2549917.1"/>
    <property type="molecule type" value="Genomic_DNA"/>
</dbReference>
<evidence type="ECO:0000256" key="7">
    <source>
        <dbReference type="ARBA" id="ARBA00022679"/>
    </source>
</evidence>
<dbReference type="Gene3D" id="1.10.510.10">
    <property type="entry name" value="Transferase(Phosphotransferase) domain 1"/>
    <property type="match status" value="1"/>
</dbReference>
<evidence type="ECO:0000256" key="2">
    <source>
        <dbReference type="ARBA" id="ARBA00004479"/>
    </source>
</evidence>
<keyword evidence="16" id="KW-0675">Receptor</keyword>
<dbReference type="FunFam" id="3.80.10.10:FF:000400">
    <property type="entry name" value="Nuclear pore complex protein NUP107"/>
    <property type="match status" value="1"/>
</dbReference>
<dbReference type="PROSITE" id="PS50011">
    <property type="entry name" value="PROTEIN_KINASE_DOM"/>
    <property type="match status" value="1"/>
</dbReference>
<accession>A0A8T0NKG1</accession>
<comment type="subcellular location">
    <subcellularLocation>
        <location evidence="1">Cell membrane</location>
        <topology evidence="1">Single-pass membrane protein</topology>
    </subcellularLocation>
    <subcellularLocation>
        <location evidence="2">Membrane</location>
        <topology evidence="2">Single-pass type I membrane protein</topology>
    </subcellularLocation>
</comment>
<evidence type="ECO:0000256" key="1">
    <source>
        <dbReference type="ARBA" id="ARBA00004162"/>
    </source>
</evidence>
<protein>
    <recommendedName>
        <fullName evidence="3">non-specific serine/threonine protein kinase</fullName>
        <ecNumber evidence="3">2.7.11.1</ecNumber>
    </recommendedName>
</protein>
<dbReference type="InterPro" id="IPR011009">
    <property type="entry name" value="Kinase-like_dom_sf"/>
</dbReference>
<feature type="binding site" evidence="20">
    <location>
        <position position="717"/>
    </location>
    <ligand>
        <name>ATP</name>
        <dbReference type="ChEBI" id="CHEBI:30616"/>
    </ligand>
</feature>
<dbReference type="FunFam" id="1.10.510.10:FF:000479">
    <property type="entry name" value="Leucine-rich repeat receptor-like protein kinase"/>
    <property type="match status" value="1"/>
</dbReference>
<dbReference type="AlphaFoldDB" id="A0A8T0NKG1"/>
<dbReference type="Proteomes" id="UP000823388">
    <property type="component" value="Chromosome 9K"/>
</dbReference>
<sequence length="956" mass="105367">MSLPEAGISGSLGELNFSALPFLRFINLSYNSLAGGIPPAITSLTALSYLDLTSNSLHGRIPPEIGRMGHLRLLWLALNNLTGYIPASLGNLTMLTDLSVHQNQLVGNIPEELGKLTRLEAMDLSTTALSGAIPSSIGNLTRLLLLYLYENQLSGPIPSSLGNLLNLGDLELTGNRLSGGIPVSLANLTQLQLLYLSVNQLTGPIPQQIGLMENLTQLSLYTNQLGGPIPPSLGNATRLNYINLCDNQFVGPIPSEIGYLTGLTDLYLCQNLISGSIPASLANVTGMRELLLFYNKLTGPLPREFYPILTKLDLINLSNNSLSGELPSDVCEGGNNLWEFIVASNMFTGPIPRGLRKCRSLQRLDLSSNKLTGDISDFGPYPHLTEVSFKRNNLHGHLSKSWGPSTNLTKLVMGGNMLTGSLPPEISNLVKLEVLVLYGNKLTGKIPPELGNLDNLYILSLSGNEFSGDIPPEFGQMGNLQFLDISMNKLNGSIPQELGSCTELLSLLINHNSLSGELPVSLGNLENLQLVLDLSNNNFTGRLPVQLGSLVKLEVLNLSHNQFDGIIPPSFADMASLEGPLPIRPLFHNASIGWFLHNKGLCGNLSGLPTCASAMDLEHHNRRIRRLAIAISIPLCIVTVLTFFGVIMIIHKRKRPHDTTIVDTRDVLSVWNFDGKLAFEDIIRATENFSESYIIGSGGYGRVYKAQLQGGRLVAVKRLHKTEEDNMNDENRFISEIEVLTKIRHRSIVKLYGYCSHQLYKFLVYDYIDRGSLHATLDNEELAKELNWQRRVAIARDVAQAMYYLHHECNPPIIHRDITSSNILIDANLKACISDFGIARIIKPDSSNWSELAGTYGYIAPELSYTSVVTTKCDVYSFGVVVLEIMMGRYPSELQTLPSVEIAMEMLDQRTQLPTMEEVEEIALLVQLAFACMETSPHSRPEMQEVYQKLTRHPFS</sequence>
<dbReference type="FunFam" id="3.80.10.10:FF:000233">
    <property type="entry name" value="Leucine-rich repeat receptor-like protein kinase TDR"/>
    <property type="match status" value="1"/>
</dbReference>
<dbReference type="InterPro" id="IPR000719">
    <property type="entry name" value="Prot_kinase_dom"/>
</dbReference>
<dbReference type="FunFam" id="3.30.200.20:FF:000309">
    <property type="entry name" value="Leucine-rich repeat receptor protein kinase MSP1"/>
    <property type="match status" value="1"/>
</dbReference>
<keyword evidence="4" id="KW-0723">Serine/threonine-protein kinase</keyword>
<comment type="caution">
    <text evidence="23">The sequence shown here is derived from an EMBL/GenBank/DDBJ whole genome shotgun (WGS) entry which is preliminary data.</text>
</comment>
<keyword evidence="12" id="KW-0418">Kinase</keyword>
<dbReference type="InterPro" id="IPR017441">
    <property type="entry name" value="Protein_kinase_ATP_BS"/>
</dbReference>
<comment type="catalytic activity">
    <reaction evidence="18">
        <text>L-threonyl-[protein] + ATP = O-phospho-L-threonyl-[protein] + ADP + H(+)</text>
        <dbReference type="Rhea" id="RHEA:46608"/>
        <dbReference type="Rhea" id="RHEA-COMP:11060"/>
        <dbReference type="Rhea" id="RHEA-COMP:11605"/>
        <dbReference type="ChEBI" id="CHEBI:15378"/>
        <dbReference type="ChEBI" id="CHEBI:30013"/>
        <dbReference type="ChEBI" id="CHEBI:30616"/>
        <dbReference type="ChEBI" id="CHEBI:61977"/>
        <dbReference type="ChEBI" id="CHEBI:456216"/>
        <dbReference type="EC" id="2.7.11.1"/>
    </reaction>
</comment>
<evidence type="ECO:0000256" key="14">
    <source>
        <dbReference type="ARBA" id="ARBA00022989"/>
    </source>
</evidence>
<evidence type="ECO:0000256" key="4">
    <source>
        <dbReference type="ARBA" id="ARBA00022527"/>
    </source>
</evidence>
<keyword evidence="17" id="KW-0325">Glycoprotein</keyword>
<evidence type="ECO:0000256" key="13">
    <source>
        <dbReference type="ARBA" id="ARBA00022840"/>
    </source>
</evidence>
<dbReference type="Gene3D" id="3.80.10.10">
    <property type="entry name" value="Ribonuclease Inhibitor"/>
    <property type="match status" value="4"/>
</dbReference>
<name>A0A8T0NKG1_PANVG</name>
<dbReference type="SMART" id="SM00369">
    <property type="entry name" value="LRR_TYP"/>
    <property type="match status" value="9"/>
</dbReference>
<dbReference type="InterPro" id="IPR001245">
    <property type="entry name" value="Ser-Thr/Tyr_kinase_cat_dom"/>
</dbReference>
<dbReference type="PANTHER" id="PTHR48053:SF22">
    <property type="entry name" value="MDIS1-INTERACTING RECEPTOR LIKE KINASE 2-LIKE"/>
    <property type="match status" value="1"/>
</dbReference>
<dbReference type="PROSITE" id="PS51450">
    <property type="entry name" value="LRR"/>
    <property type="match status" value="1"/>
</dbReference>
<dbReference type="GO" id="GO:0005886">
    <property type="term" value="C:plasma membrane"/>
    <property type="evidence" value="ECO:0007669"/>
    <property type="project" value="UniProtKB-SubCell"/>
</dbReference>
<evidence type="ECO:0000256" key="15">
    <source>
        <dbReference type="ARBA" id="ARBA00023136"/>
    </source>
</evidence>
<evidence type="ECO:0000256" key="16">
    <source>
        <dbReference type="ARBA" id="ARBA00023170"/>
    </source>
</evidence>
<dbReference type="Pfam" id="PF00560">
    <property type="entry name" value="LRR_1"/>
    <property type="match status" value="13"/>
</dbReference>
<evidence type="ECO:0000256" key="9">
    <source>
        <dbReference type="ARBA" id="ARBA00022729"/>
    </source>
</evidence>
<gene>
    <name evidence="23" type="ORF">PVAP13_9KG228400</name>
</gene>
<reference evidence="23" key="1">
    <citation type="submission" date="2020-05" db="EMBL/GenBank/DDBJ databases">
        <title>WGS assembly of Panicum virgatum.</title>
        <authorList>
            <person name="Lovell J.T."/>
            <person name="Jenkins J."/>
            <person name="Shu S."/>
            <person name="Juenger T.E."/>
            <person name="Schmutz J."/>
        </authorList>
    </citation>
    <scope>NUCLEOTIDE SEQUENCE</scope>
    <source>
        <strain evidence="23">AP13</strain>
    </source>
</reference>
<evidence type="ECO:0000259" key="22">
    <source>
        <dbReference type="PROSITE" id="PS50011"/>
    </source>
</evidence>
<evidence type="ECO:0000256" key="20">
    <source>
        <dbReference type="PROSITE-ProRule" id="PRU10141"/>
    </source>
</evidence>
<keyword evidence="11 20" id="KW-0547">Nucleotide-binding</keyword>
<keyword evidence="10" id="KW-0677">Repeat</keyword>
<comment type="catalytic activity">
    <reaction evidence="19">
        <text>L-seryl-[protein] + ATP = O-phospho-L-seryl-[protein] + ADP + H(+)</text>
        <dbReference type="Rhea" id="RHEA:17989"/>
        <dbReference type="Rhea" id="RHEA-COMP:9863"/>
        <dbReference type="Rhea" id="RHEA-COMP:11604"/>
        <dbReference type="ChEBI" id="CHEBI:15378"/>
        <dbReference type="ChEBI" id="CHEBI:29999"/>
        <dbReference type="ChEBI" id="CHEBI:30616"/>
        <dbReference type="ChEBI" id="CHEBI:83421"/>
        <dbReference type="ChEBI" id="CHEBI:456216"/>
        <dbReference type="EC" id="2.7.11.1"/>
    </reaction>
</comment>
<keyword evidence="13 20" id="KW-0067">ATP-binding</keyword>
<evidence type="ECO:0000313" key="23">
    <source>
        <dbReference type="EMBL" id="KAG2549917.1"/>
    </source>
</evidence>
<dbReference type="GO" id="GO:0004674">
    <property type="term" value="F:protein serine/threonine kinase activity"/>
    <property type="evidence" value="ECO:0007669"/>
    <property type="project" value="UniProtKB-KW"/>
</dbReference>
<dbReference type="Pfam" id="PF07714">
    <property type="entry name" value="PK_Tyr_Ser-Thr"/>
    <property type="match status" value="1"/>
</dbReference>
<evidence type="ECO:0000256" key="3">
    <source>
        <dbReference type="ARBA" id="ARBA00012513"/>
    </source>
</evidence>
<proteinExistence type="predicted"/>
<keyword evidence="9" id="KW-0732">Signal</keyword>
<evidence type="ECO:0000256" key="11">
    <source>
        <dbReference type="ARBA" id="ARBA00022741"/>
    </source>
</evidence>
<dbReference type="Gene3D" id="3.30.200.20">
    <property type="entry name" value="Phosphorylase Kinase, domain 1"/>
    <property type="match status" value="1"/>
</dbReference>
<dbReference type="SUPFAM" id="SSF52047">
    <property type="entry name" value="RNI-like"/>
    <property type="match status" value="2"/>
</dbReference>
<dbReference type="InterPro" id="IPR008266">
    <property type="entry name" value="Tyr_kinase_AS"/>
</dbReference>
<evidence type="ECO:0000256" key="19">
    <source>
        <dbReference type="ARBA" id="ARBA00048679"/>
    </source>
</evidence>
<dbReference type="FunFam" id="3.80.10.10:FF:000383">
    <property type="entry name" value="Leucine-rich repeat receptor protein kinase EMS1"/>
    <property type="match status" value="2"/>
</dbReference>
<evidence type="ECO:0000256" key="17">
    <source>
        <dbReference type="ARBA" id="ARBA00023180"/>
    </source>
</evidence>
<evidence type="ECO:0000256" key="10">
    <source>
        <dbReference type="ARBA" id="ARBA00022737"/>
    </source>
</evidence>
<keyword evidence="5" id="KW-0597">Phosphoprotein</keyword>
<dbReference type="SUPFAM" id="SSF56112">
    <property type="entry name" value="Protein kinase-like (PK-like)"/>
    <property type="match status" value="1"/>
</dbReference>
<evidence type="ECO:0000256" key="18">
    <source>
        <dbReference type="ARBA" id="ARBA00047899"/>
    </source>
</evidence>
<feature type="domain" description="Protein kinase" evidence="22">
    <location>
        <begin position="689"/>
        <end position="956"/>
    </location>
</feature>
<dbReference type="GO" id="GO:0005524">
    <property type="term" value="F:ATP binding"/>
    <property type="evidence" value="ECO:0007669"/>
    <property type="project" value="UniProtKB-UniRule"/>
</dbReference>
<dbReference type="GO" id="GO:0009791">
    <property type="term" value="P:post-embryonic development"/>
    <property type="evidence" value="ECO:0007669"/>
    <property type="project" value="UniProtKB-ARBA"/>
</dbReference>
<dbReference type="InterPro" id="IPR001611">
    <property type="entry name" value="Leu-rich_rpt"/>
</dbReference>
<dbReference type="PROSITE" id="PS00107">
    <property type="entry name" value="PROTEIN_KINASE_ATP"/>
    <property type="match status" value="1"/>
</dbReference>
<evidence type="ECO:0000313" key="24">
    <source>
        <dbReference type="Proteomes" id="UP000823388"/>
    </source>
</evidence>
<keyword evidence="6" id="KW-0433">Leucine-rich repeat</keyword>
<organism evidence="23 24">
    <name type="scientific">Panicum virgatum</name>
    <name type="common">Blackwell switchgrass</name>
    <dbReference type="NCBI Taxonomy" id="38727"/>
    <lineage>
        <taxon>Eukaryota</taxon>
        <taxon>Viridiplantae</taxon>
        <taxon>Streptophyta</taxon>
        <taxon>Embryophyta</taxon>
        <taxon>Tracheophyta</taxon>
        <taxon>Spermatophyta</taxon>
        <taxon>Magnoliopsida</taxon>
        <taxon>Liliopsida</taxon>
        <taxon>Poales</taxon>
        <taxon>Poaceae</taxon>
        <taxon>PACMAD clade</taxon>
        <taxon>Panicoideae</taxon>
        <taxon>Panicodae</taxon>
        <taxon>Paniceae</taxon>
        <taxon>Panicinae</taxon>
        <taxon>Panicum</taxon>
        <taxon>Panicum sect. Hiantes</taxon>
    </lineage>
</organism>
<dbReference type="InterPro" id="IPR051716">
    <property type="entry name" value="Plant_RL_S/T_kinase"/>
</dbReference>
<dbReference type="PROSITE" id="PS00109">
    <property type="entry name" value="PROTEIN_KINASE_TYR"/>
    <property type="match status" value="1"/>
</dbReference>
<keyword evidence="15 21" id="KW-0472">Membrane</keyword>
<keyword evidence="8 21" id="KW-0812">Transmembrane</keyword>
<dbReference type="InterPro" id="IPR003591">
    <property type="entry name" value="Leu-rich_rpt_typical-subtyp"/>
</dbReference>
<dbReference type="EC" id="2.7.11.1" evidence="3"/>
<dbReference type="InterPro" id="IPR032675">
    <property type="entry name" value="LRR_dom_sf"/>
</dbReference>
<evidence type="ECO:0000256" key="5">
    <source>
        <dbReference type="ARBA" id="ARBA00022553"/>
    </source>
</evidence>
<evidence type="ECO:0000256" key="12">
    <source>
        <dbReference type="ARBA" id="ARBA00022777"/>
    </source>
</evidence>
<keyword evidence="14 21" id="KW-1133">Transmembrane helix</keyword>
<evidence type="ECO:0000256" key="21">
    <source>
        <dbReference type="SAM" id="Phobius"/>
    </source>
</evidence>